<evidence type="ECO:0000256" key="2">
    <source>
        <dbReference type="ARBA" id="ARBA00022801"/>
    </source>
</evidence>
<evidence type="ECO:0000256" key="3">
    <source>
        <dbReference type="ARBA" id="ARBA00022840"/>
    </source>
</evidence>
<name>A0ABQ4AKX2_9ACTN</name>
<keyword evidence="1" id="KW-0547">Nucleotide-binding</keyword>
<dbReference type="Pfam" id="PF02682">
    <property type="entry name" value="CT_C_D"/>
    <property type="match status" value="1"/>
</dbReference>
<reference evidence="5 6" key="1">
    <citation type="submission" date="2021-01" db="EMBL/GenBank/DDBJ databases">
        <title>Whole genome shotgun sequence of Actinoplanes lobatus NBRC 12513.</title>
        <authorList>
            <person name="Komaki H."/>
            <person name="Tamura T."/>
        </authorList>
    </citation>
    <scope>NUCLEOTIDE SEQUENCE [LARGE SCALE GENOMIC DNA]</scope>
    <source>
        <strain evidence="5 6">NBRC 12513</strain>
    </source>
</reference>
<evidence type="ECO:0000259" key="4">
    <source>
        <dbReference type="SMART" id="SM00796"/>
    </source>
</evidence>
<dbReference type="EMBL" id="BOMP01000071">
    <property type="protein sequence ID" value="GIE41551.1"/>
    <property type="molecule type" value="Genomic_DNA"/>
</dbReference>
<dbReference type="PANTHER" id="PTHR34698">
    <property type="entry name" value="5-OXOPROLINASE SUBUNIT B"/>
    <property type="match status" value="1"/>
</dbReference>
<dbReference type="SUPFAM" id="SSF50891">
    <property type="entry name" value="Cyclophilin-like"/>
    <property type="match status" value="1"/>
</dbReference>
<keyword evidence="6" id="KW-1185">Reference proteome</keyword>
<organism evidence="5 6">
    <name type="scientific">Actinoplanes lobatus</name>
    <dbReference type="NCBI Taxonomy" id="113568"/>
    <lineage>
        <taxon>Bacteria</taxon>
        <taxon>Bacillati</taxon>
        <taxon>Actinomycetota</taxon>
        <taxon>Actinomycetes</taxon>
        <taxon>Micromonosporales</taxon>
        <taxon>Micromonosporaceae</taxon>
        <taxon>Actinoplanes</taxon>
    </lineage>
</organism>
<proteinExistence type="predicted"/>
<keyword evidence="3" id="KW-0067">ATP-binding</keyword>
<dbReference type="Gene3D" id="2.40.100.10">
    <property type="entry name" value="Cyclophilin-like"/>
    <property type="match status" value="1"/>
</dbReference>
<evidence type="ECO:0000313" key="5">
    <source>
        <dbReference type="EMBL" id="GIE41551.1"/>
    </source>
</evidence>
<gene>
    <name evidence="5" type="ORF">Alo02nite_44490</name>
</gene>
<keyword evidence="2 5" id="KW-0378">Hydrolase</keyword>
<sequence length="209" mass="22494">MTLPDDFPMKIRRVGTAGLLIECPDAQRVEDWRAELWKRRATGELRVAEIVPGARTVLLDGAAPGTAEALPGWEPAPGRIQAEGPLVEIHTVFDGEDLESVADLWGVTVDTAVRRLVETPLSVAFSGFAPGFAYLRGLADEWAVPRLAAPRPRVPAGSVALAGGYAGIYPTASPGGWRLVGRTDQNLFDVRREHPALLTPGTRVRLVAM</sequence>
<dbReference type="InterPro" id="IPR010016">
    <property type="entry name" value="PxpB"/>
</dbReference>
<protein>
    <submittedName>
        <fullName evidence="5">Allophanate hydrolase</fullName>
    </submittedName>
</protein>
<evidence type="ECO:0000313" key="6">
    <source>
        <dbReference type="Proteomes" id="UP000631312"/>
    </source>
</evidence>
<feature type="domain" description="Carboxyltransferase" evidence="4">
    <location>
        <begin position="9"/>
        <end position="198"/>
    </location>
</feature>
<accession>A0ABQ4AKX2</accession>
<evidence type="ECO:0000256" key="1">
    <source>
        <dbReference type="ARBA" id="ARBA00022741"/>
    </source>
</evidence>
<dbReference type="SMART" id="SM00796">
    <property type="entry name" value="AHS1"/>
    <property type="match status" value="1"/>
</dbReference>
<dbReference type="Gene3D" id="3.30.1360.40">
    <property type="match status" value="1"/>
</dbReference>
<dbReference type="GO" id="GO:0016787">
    <property type="term" value="F:hydrolase activity"/>
    <property type="evidence" value="ECO:0007669"/>
    <property type="project" value="UniProtKB-KW"/>
</dbReference>
<dbReference type="PANTHER" id="PTHR34698:SF2">
    <property type="entry name" value="5-OXOPROLINASE SUBUNIT B"/>
    <property type="match status" value="1"/>
</dbReference>
<dbReference type="InterPro" id="IPR003833">
    <property type="entry name" value="CT_C_D"/>
</dbReference>
<comment type="caution">
    <text evidence="5">The sequence shown here is derived from an EMBL/GenBank/DDBJ whole genome shotgun (WGS) entry which is preliminary data.</text>
</comment>
<dbReference type="Proteomes" id="UP000631312">
    <property type="component" value="Unassembled WGS sequence"/>
</dbReference>
<dbReference type="InterPro" id="IPR029000">
    <property type="entry name" value="Cyclophilin-like_dom_sf"/>
</dbReference>